<sequence length="302" mass="35784">MILKSRNEPVELQVLRSLRLRMRLTNKEESYYLQLDKGYEGEKKFDRWIEPLLADKLLLTDLLLECSNSLFQIDSLLLTSNMIYLFEIKNFEGDFLIEDDKWYTNTKKEIKNPLLQLKRNESLFRRSLQEIGCTFPIESYLIFINPNFHLYQAPTNTSIIFPTQLNRFYFKLSQSPSSLKDSHFKLANQVRSLHLSESPFNRLPVYQYDILKKGIPCPNCKNKFYKIDTRTTVLCHTCGHKEKVESAVLRCIKEFKLLFPKEKITTNTIHEWCEVVPSKKSIRNILFKHFTLTRRGKSAYFI</sequence>
<feature type="domain" description="NERD" evidence="1">
    <location>
        <begin position="37"/>
        <end position="147"/>
    </location>
</feature>
<reference evidence="2" key="1">
    <citation type="journal article" date="2014" name="Genome Announc.">
        <title>Draft Genome Sequences of Three Alkaliphilic Bacillus Strains, Bacillus wakoensis JCM 9140T, Bacillus akibai JCM 9157T, and Bacillus hemicellulosilyticus JCM 9152T.</title>
        <authorList>
            <person name="Yuki M."/>
            <person name="Oshima K."/>
            <person name="Suda W."/>
            <person name="Oshida Y."/>
            <person name="Kitamura K."/>
            <person name="Iida T."/>
            <person name="Hattori M."/>
            <person name="Ohkuma M."/>
        </authorList>
    </citation>
    <scope>NUCLEOTIDE SEQUENCE [LARGE SCALE GENOMIC DNA]</scope>
    <source>
        <strain evidence="2">JCM 9140</strain>
    </source>
</reference>
<evidence type="ECO:0000313" key="3">
    <source>
        <dbReference type="Proteomes" id="UP000018890"/>
    </source>
</evidence>
<name>W4Q201_9BACI</name>
<dbReference type="AlphaFoldDB" id="W4Q201"/>
<comment type="caution">
    <text evidence="2">The sequence shown here is derived from an EMBL/GenBank/DDBJ whole genome shotgun (WGS) entry which is preliminary data.</text>
</comment>
<evidence type="ECO:0000313" key="2">
    <source>
        <dbReference type="EMBL" id="GAE25399.1"/>
    </source>
</evidence>
<dbReference type="STRING" id="1236970.JCM9140_1391"/>
<protein>
    <recommendedName>
        <fullName evidence="1">NERD domain-containing protein</fullName>
    </recommendedName>
</protein>
<proteinExistence type="predicted"/>
<dbReference type="EMBL" id="BAUT01000009">
    <property type="protein sequence ID" value="GAE25399.1"/>
    <property type="molecule type" value="Genomic_DNA"/>
</dbReference>
<dbReference type="Proteomes" id="UP000018890">
    <property type="component" value="Unassembled WGS sequence"/>
</dbReference>
<dbReference type="InterPro" id="IPR011528">
    <property type="entry name" value="NERD"/>
</dbReference>
<accession>W4Q201</accession>
<dbReference type="RefSeq" id="WP_034743745.1">
    <property type="nucleotide sequence ID" value="NZ_BAUT01000009.1"/>
</dbReference>
<gene>
    <name evidence="2" type="ORF">JCM9140_1391</name>
</gene>
<evidence type="ECO:0000259" key="1">
    <source>
        <dbReference type="PROSITE" id="PS50965"/>
    </source>
</evidence>
<organism evidence="2 3">
    <name type="scientific">Halalkalibacter wakoensis JCM 9140</name>
    <dbReference type="NCBI Taxonomy" id="1236970"/>
    <lineage>
        <taxon>Bacteria</taxon>
        <taxon>Bacillati</taxon>
        <taxon>Bacillota</taxon>
        <taxon>Bacilli</taxon>
        <taxon>Bacillales</taxon>
        <taxon>Bacillaceae</taxon>
        <taxon>Halalkalibacter</taxon>
    </lineage>
</organism>
<dbReference type="Pfam" id="PF08378">
    <property type="entry name" value="NERD"/>
    <property type="match status" value="1"/>
</dbReference>
<dbReference type="OrthoDB" id="2164794at2"/>
<dbReference type="PROSITE" id="PS50965">
    <property type="entry name" value="NERD"/>
    <property type="match status" value="1"/>
</dbReference>
<keyword evidence="3" id="KW-1185">Reference proteome</keyword>